<name>A0ABX2A5W8_9MICO</name>
<protein>
    <recommendedName>
        <fullName evidence="3">Head-to-tail adaptor</fullName>
    </recommendedName>
</protein>
<dbReference type="Proteomes" id="UP000757540">
    <property type="component" value="Unassembled WGS sequence"/>
</dbReference>
<proteinExistence type="predicted"/>
<organism evidence="1 2">
    <name type="scientific">Isoptericola halotolerans</name>
    <dbReference type="NCBI Taxonomy" id="300560"/>
    <lineage>
        <taxon>Bacteria</taxon>
        <taxon>Bacillati</taxon>
        <taxon>Actinomycetota</taxon>
        <taxon>Actinomycetes</taxon>
        <taxon>Micrococcales</taxon>
        <taxon>Promicromonosporaceae</taxon>
        <taxon>Isoptericola</taxon>
    </lineage>
</organism>
<gene>
    <name evidence="1" type="ORF">HDG69_002798</name>
</gene>
<dbReference type="EMBL" id="JABEZU010000003">
    <property type="protein sequence ID" value="NOV98213.1"/>
    <property type="molecule type" value="Genomic_DNA"/>
</dbReference>
<evidence type="ECO:0008006" key="3">
    <source>
        <dbReference type="Google" id="ProtNLM"/>
    </source>
</evidence>
<evidence type="ECO:0000313" key="2">
    <source>
        <dbReference type="Proteomes" id="UP000757540"/>
    </source>
</evidence>
<dbReference type="RefSeq" id="WP_171784424.1">
    <property type="nucleotide sequence ID" value="NZ_BAAAML010000012.1"/>
</dbReference>
<evidence type="ECO:0000313" key="1">
    <source>
        <dbReference type="EMBL" id="NOV98213.1"/>
    </source>
</evidence>
<sequence length="181" mass="19609">MTNDMVGPEDLDDRPGAPFSETEVDAAVAAMRKTAGWHIAPKRPSETVYLDVGMRERVLRLPTLKLDEIADVRDATGDDPVTIEPGGYRASRRTGLVRRTGGYWPAGYEAVEVDMTHGYDETPPDLLPLIAQLALTERRDRSVRTVSVDDASTTYANATTALAGIAGRTGALAPYVIPVVR</sequence>
<comment type="caution">
    <text evidence="1">The sequence shown here is derived from an EMBL/GenBank/DDBJ whole genome shotgun (WGS) entry which is preliminary data.</text>
</comment>
<reference evidence="1 2" key="1">
    <citation type="submission" date="2020-05" db="EMBL/GenBank/DDBJ databases">
        <title>Genomic Encyclopedia of Type Strains, Phase III (KMG-III): the genomes of soil and plant-associated and newly described type strains.</title>
        <authorList>
            <person name="Whitman W."/>
        </authorList>
    </citation>
    <scope>NUCLEOTIDE SEQUENCE [LARGE SCALE GENOMIC DNA]</scope>
    <source>
        <strain evidence="1 2">KCTC 19046</strain>
    </source>
</reference>
<keyword evidence="2" id="KW-1185">Reference proteome</keyword>
<accession>A0ABX2A5W8</accession>